<keyword evidence="4" id="KW-1185">Reference proteome</keyword>
<dbReference type="STRING" id="32264.T1KDP2"/>
<dbReference type="OrthoDB" id="5854685at2759"/>
<dbReference type="SUPFAM" id="SSF52799">
    <property type="entry name" value="(Phosphotyrosine protein) phosphatases II"/>
    <property type="match status" value="1"/>
</dbReference>
<dbReference type="InterPro" id="IPR000242">
    <property type="entry name" value="PTP_cat"/>
</dbReference>
<dbReference type="Proteomes" id="UP000015104">
    <property type="component" value="Unassembled WGS sequence"/>
</dbReference>
<evidence type="ECO:0008006" key="5">
    <source>
        <dbReference type="Google" id="ProtNLM"/>
    </source>
</evidence>
<name>T1KDP2_TETUR</name>
<dbReference type="PROSITE" id="PS50056">
    <property type="entry name" value="TYR_PHOSPHATASE_2"/>
    <property type="match status" value="1"/>
</dbReference>
<evidence type="ECO:0000259" key="2">
    <source>
        <dbReference type="PROSITE" id="PS50056"/>
    </source>
</evidence>
<reference evidence="4" key="1">
    <citation type="submission" date="2011-08" db="EMBL/GenBank/DDBJ databases">
        <authorList>
            <person name="Rombauts S."/>
        </authorList>
    </citation>
    <scope>NUCLEOTIDE SEQUENCE</scope>
    <source>
        <strain evidence="4">London</strain>
    </source>
</reference>
<dbReference type="PRINTS" id="PR00700">
    <property type="entry name" value="PRTYPHPHTASE"/>
</dbReference>
<gene>
    <name evidence="3" type="primary">107363115</name>
</gene>
<dbReference type="KEGG" id="tut:107363115"/>
<protein>
    <recommendedName>
        <fullName evidence="5">Tyrosine-protein phosphatase domain-containing protein</fullName>
    </recommendedName>
</protein>
<dbReference type="Pfam" id="PF00102">
    <property type="entry name" value="Y_phosphatase"/>
    <property type="match status" value="1"/>
</dbReference>
<dbReference type="PROSITE" id="PS50055">
    <property type="entry name" value="TYR_PHOSPHATASE_PTP"/>
    <property type="match status" value="1"/>
</dbReference>
<reference evidence="3" key="2">
    <citation type="submission" date="2015-06" db="UniProtKB">
        <authorList>
            <consortium name="EnsemblMetazoa"/>
        </authorList>
    </citation>
    <scope>IDENTIFICATION</scope>
</reference>
<feature type="domain" description="Tyrosine-protein phosphatase" evidence="1">
    <location>
        <begin position="72"/>
        <end position="331"/>
    </location>
</feature>
<evidence type="ECO:0000259" key="1">
    <source>
        <dbReference type="PROSITE" id="PS50055"/>
    </source>
</evidence>
<dbReference type="GO" id="GO:0004725">
    <property type="term" value="F:protein tyrosine phosphatase activity"/>
    <property type="evidence" value="ECO:0007669"/>
    <property type="project" value="InterPro"/>
</dbReference>
<dbReference type="InterPro" id="IPR029021">
    <property type="entry name" value="Prot-tyrosine_phosphatase-like"/>
</dbReference>
<dbReference type="HOGENOM" id="CLU_001645_9_1_1"/>
<sequence>MIFGKCCCMGLFIRKHNFYSSDIANEDGHDDEEPPFQYIPVDASPPSRSKTKCDRLLESIMLLREGLESGDMIFQFEQLYRKKPGEGMTIARLPDNLYKNRYRDISPYDATRVVLKKCSSGDYVNASFVNMEIPGSGIVNKYIATQGPLSSTCEEFWQMVWEQGCRLIVMVTPLIERGRSKCHKYWPNVEESEKYGDHLKIFSSYESGNASMVERHLKLTNLETSEERDIVQFQYLAWPDHGVPDDATEFLNLIGQVRKHRSSCTDPIIVHCSAGIGRTGVLILMETAMCLIEANEPIYPLEILKAMRDQRAMLIQTSNQFRFVLEAIDKVYKEEIVKPLVPIDTEKQ</sequence>
<dbReference type="InterPro" id="IPR016130">
    <property type="entry name" value="Tyr_Pase_AS"/>
</dbReference>
<dbReference type="SMART" id="SM00404">
    <property type="entry name" value="PTPc_motif"/>
    <property type="match status" value="1"/>
</dbReference>
<dbReference type="CDD" id="cd14541">
    <property type="entry name" value="PTPc-N3_4"/>
    <property type="match status" value="1"/>
</dbReference>
<dbReference type="EMBL" id="CAEY01002024">
    <property type="status" value="NOT_ANNOTATED_CDS"/>
    <property type="molecule type" value="Genomic_DNA"/>
</dbReference>
<dbReference type="GO" id="GO:0048666">
    <property type="term" value="P:neuron development"/>
    <property type="evidence" value="ECO:0007669"/>
    <property type="project" value="UniProtKB-ARBA"/>
</dbReference>
<dbReference type="PANTHER" id="PTHR45706:SF4">
    <property type="entry name" value="TYROSINE-PROTEIN PHOSPHATASE"/>
    <property type="match status" value="1"/>
</dbReference>
<dbReference type="SMART" id="SM00194">
    <property type="entry name" value="PTPc"/>
    <property type="match status" value="1"/>
</dbReference>
<dbReference type="InterPro" id="IPR000387">
    <property type="entry name" value="Tyr_Pase_dom"/>
</dbReference>
<dbReference type="PANTHER" id="PTHR45706">
    <property type="entry name" value="TYROSINE-PROTEIN PHOSPHATASE"/>
    <property type="match status" value="1"/>
</dbReference>
<evidence type="ECO:0000313" key="3">
    <source>
        <dbReference type="EnsemblMetazoa" id="tetur09g03690.1"/>
    </source>
</evidence>
<dbReference type="EnsemblMetazoa" id="tetur09g03690.1">
    <property type="protein sequence ID" value="tetur09g03690.1"/>
    <property type="gene ID" value="tetur09g03690"/>
</dbReference>
<proteinExistence type="predicted"/>
<feature type="domain" description="Tyrosine specific protein phosphatases" evidence="2">
    <location>
        <begin position="248"/>
        <end position="322"/>
    </location>
</feature>
<dbReference type="Gene3D" id="3.90.190.10">
    <property type="entry name" value="Protein tyrosine phosphatase superfamily"/>
    <property type="match status" value="1"/>
</dbReference>
<dbReference type="AlphaFoldDB" id="T1KDP2"/>
<accession>T1KDP2</accession>
<dbReference type="InterPro" id="IPR003595">
    <property type="entry name" value="Tyr_Pase_cat"/>
</dbReference>
<organism evidence="3 4">
    <name type="scientific">Tetranychus urticae</name>
    <name type="common">Two-spotted spider mite</name>
    <dbReference type="NCBI Taxonomy" id="32264"/>
    <lineage>
        <taxon>Eukaryota</taxon>
        <taxon>Metazoa</taxon>
        <taxon>Ecdysozoa</taxon>
        <taxon>Arthropoda</taxon>
        <taxon>Chelicerata</taxon>
        <taxon>Arachnida</taxon>
        <taxon>Acari</taxon>
        <taxon>Acariformes</taxon>
        <taxon>Trombidiformes</taxon>
        <taxon>Prostigmata</taxon>
        <taxon>Eleutherengona</taxon>
        <taxon>Raphignathae</taxon>
        <taxon>Tetranychoidea</taxon>
        <taxon>Tetranychidae</taxon>
        <taxon>Tetranychus</taxon>
    </lineage>
</organism>
<dbReference type="OMA" id="CNPRLNE"/>
<dbReference type="eggNOG" id="KOG0792">
    <property type="taxonomic scope" value="Eukaryota"/>
</dbReference>
<evidence type="ECO:0000313" key="4">
    <source>
        <dbReference type="Proteomes" id="UP000015104"/>
    </source>
</evidence>
<dbReference type="PROSITE" id="PS00383">
    <property type="entry name" value="TYR_PHOSPHATASE_1"/>
    <property type="match status" value="1"/>
</dbReference>